<dbReference type="EMBL" id="CP000474">
    <property type="protein sequence ID" value="ABM07941.1"/>
    <property type="molecule type" value="Genomic_DNA"/>
</dbReference>
<evidence type="ECO:0000259" key="3">
    <source>
        <dbReference type="Pfam" id="PF03109"/>
    </source>
</evidence>
<keyword evidence="2" id="KW-1133">Transmembrane helix</keyword>
<name>A1R8I6_PAEAT</name>
<feature type="domain" description="ABC1 atypical kinase-like" evidence="3">
    <location>
        <begin position="101"/>
        <end position="357"/>
    </location>
</feature>
<keyword evidence="2" id="KW-0472">Membrane</keyword>
<reference evidence="4 5" key="1">
    <citation type="journal article" date="2006" name="PLoS Genet.">
        <title>Secrets of soil survival revealed by the genome sequence of Arthrobacter aurescens TC1.</title>
        <authorList>
            <person name="Mongodin E.F."/>
            <person name="Shapir N."/>
            <person name="Daugherty S.C."/>
            <person name="DeBoy R.T."/>
            <person name="Emerson J.B."/>
            <person name="Shvartzbeyn A."/>
            <person name="Radune D."/>
            <person name="Vamathevan J."/>
            <person name="Riggs F."/>
            <person name="Grinberg V."/>
            <person name="Khouri H."/>
            <person name="Wackett L.P."/>
            <person name="Nelson K.E."/>
            <person name="Sadowsky M.J."/>
        </authorList>
    </citation>
    <scope>NUCLEOTIDE SEQUENCE [LARGE SCALE GENOMIC DNA]</scope>
    <source>
        <strain evidence="4 5">TC1</strain>
    </source>
</reference>
<keyword evidence="2" id="KW-0812">Transmembrane</keyword>
<dbReference type="PANTHER" id="PTHR10566:SF113">
    <property type="entry name" value="PROTEIN ACTIVITY OF BC1 COMPLEX KINASE 7, CHLOROPLASTIC"/>
    <property type="match status" value="1"/>
</dbReference>
<sequence>MTSVQRDRTDPLAGEARARYRRILRFAAWQLAQTWWFELFLPRLGLRRLTEGNRPARMRRFAQRFHGLAVELGGLMIKVGQFMSSRLDVLPPEITAELEGLQDEVPPVPFPAIRALAEAELGAPLEAVFASVEETPIAAASLGQAHRAKLLPGNAEDTGLSSVVFKVQRPGIDTIVDVDLAALRRVGGWLSRIRIVSHRADVPALIKEFAQTSLEEIDYLNEAANSERFAADFVDDARVTVPGVVWERTTRRVLTLEDVTAIKITDAESLRMAGIDPASVAPVFASVMFDQLFTNGFFHADPHPGNIFVTPHAGSSERPWKLTFIDFGMMGEVPAKTRRGLRKLLIAAASRDGKGLVAAISDVGVLMPSADTAELERAMTQLFARFGGMGFAELRDVDPREFRDFGAEFGSVIRSLPFQLPENFLLIIRAMSLTSGVCSSLDARFNLWDSVEPYAAQLLRDERGNLINDVASQAFDAAAVALRLPKRLDGLVTRLEEGSLQVDNRRLERQIARLIRIARRAVGAVIFGAMLIAGSVIRTDDTVLGNVLMIASVVPLLYGLWSGRRSR</sequence>
<evidence type="ECO:0000313" key="5">
    <source>
        <dbReference type="Proteomes" id="UP000000637"/>
    </source>
</evidence>
<dbReference type="InterPro" id="IPR011009">
    <property type="entry name" value="Kinase-like_dom_sf"/>
</dbReference>
<dbReference type="InterPro" id="IPR050154">
    <property type="entry name" value="UbiB_kinase"/>
</dbReference>
<feature type="transmembrane region" description="Helical" evidence="2">
    <location>
        <begin position="543"/>
        <end position="561"/>
    </location>
</feature>
<dbReference type="PANTHER" id="PTHR10566">
    <property type="entry name" value="CHAPERONE-ACTIVITY OF BC1 COMPLEX CABC1 -RELATED"/>
    <property type="match status" value="1"/>
</dbReference>
<dbReference type="KEGG" id="aau:AAur_2838"/>
<dbReference type="AlphaFoldDB" id="A1R8I6"/>
<dbReference type="CDD" id="cd05121">
    <property type="entry name" value="ABC1_ADCK3-like"/>
    <property type="match status" value="1"/>
</dbReference>
<dbReference type="Pfam" id="PF03109">
    <property type="entry name" value="ABC1"/>
    <property type="match status" value="1"/>
</dbReference>
<protein>
    <submittedName>
        <fullName evidence="4">ABC1 family domain protein</fullName>
    </submittedName>
</protein>
<organism evidence="4 5">
    <name type="scientific">Paenarthrobacter aurescens (strain TC1)</name>
    <dbReference type="NCBI Taxonomy" id="290340"/>
    <lineage>
        <taxon>Bacteria</taxon>
        <taxon>Bacillati</taxon>
        <taxon>Actinomycetota</taxon>
        <taxon>Actinomycetes</taxon>
        <taxon>Micrococcales</taxon>
        <taxon>Micrococcaceae</taxon>
        <taxon>Paenarthrobacter</taxon>
    </lineage>
</organism>
<dbReference type="Proteomes" id="UP000000637">
    <property type="component" value="Chromosome"/>
</dbReference>
<dbReference type="OrthoDB" id="9795390at2"/>
<proteinExistence type="inferred from homology"/>
<evidence type="ECO:0000256" key="2">
    <source>
        <dbReference type="SAM" id="Phobius"/>
    </source>
</evidence>
<dbReference type="STRING" id="290340.AAur_2838"/>
<accession>A1R8I6</accession>
<dbReference type="HOGENOM" id="CLU_006533_0_3_11"/>
<gene>
    <name evidence="4" type="ordered locus">AAur_2838</name>
</gene>
<keyword evidence="5" id="KW-1185">Reference proteome</keyword>
<evidence type="ECO:0000313" key="4">
    <source>
        <dbReference type="EMBL" id="ABM07941.1"/>
    </source>
</evidence>
<dbReference type="SUPFAM" id="SSF56112">
    <property type="entry name" value="Protein kinase-like (PK-like)"/>
    <property type="match status" value="1"/>
</dbReference>
<evidence type="ECO:0000256" key="1">
    <source>
        <dbReference type="ARBA" id="ARBA00009670"/>
    </source>
</evidence>
<dbReference type="RefSeq" id="WP_011775489.1">
    <property type="nucleotide sequence ID" value="NC_008711.1"/>
</dbReference>
<comment type="similarity">
    <text evidence="1">Belongs to the protein kinase superfamily. ADCK protein kinase family.</text>
</comment>
<dbReference type="InterPro" id="IPR004147">
    <property type="entry name" value="ABC1_dom"/>
</dbReference>
<dbReference type="eggNOG" id="COG0661">
    <property type="taxonomic scope" value="Bacteria"/>
</dbReference>
<feature type="transmembrane region" description="Helical" evidence="2">
    <location>
        <begin position="517"/>
        <end position="537"/>
    </location>
</feature>